<dbReference type="Proteomes" id="UP001476282">
    <property type="component" value="Unassembled WGS sequence"/>
</dbReference>
<gene>
    <name evidence="2" type="ORF">Hsar01_03503</name>
</gene>
<keyword evidence="1" id="KW-0812">Transmembrane</keyword>
<keyword evidence="1" id="KW-0472">Membrane</keyword>
<evidence type="ECO:0000256" key="1">
    <source>
        <dbReference type="SAM" id="Phobius"/>
    </source>
</evidence>
<feature type="transmembrane region" description="Helical" evidence="1">
    <location>
        <begin position="58"/>
        <end position="78"/>
    </location>
</feature>
<comment type="caution">
    <text evidence="2">The sequence shown here is derived from an EMBL/GenBank/DDBJ whole genome shotgun (WGS) entry which is preliminary data.</text>
</comment>
<reference evidence="2 3" key="1">
    <citation type="submission" date="2024-02" db="EMBL/GenBank/DDBJ databases">
        <title>Haloferula sargassicola NBRC 104335.</title>
        <authorList>
            <person name="Ichikawa N."/>
            <person name="Katano-Makiyama Y."/>
            <person name="Hidaka K."/>
        </authorList>
    </citation>
    <scope>NUCLEOTIDE SEQUENCE [LARGE SCALE GENOMIC DNA]</scope>
    <source>
        <strain evidence="2 3">NBRC 104335</strain>
    </source>
</reference>
<accession>A0ABP9UV49</accession>
<keyword evidence="3" id="KW-1185">Reference proteome</keyword>
<evidence type="ECO:0000313" key="3">
    <source>
        <dbReference type="Proteomes" id="UP001476282"/>
    </source>
</evidence>
<evidence type="ECO:0000313" key="2">
    <source>
        <dbReference type="EMBL" id="GAA5484261.1"/>
    </source>
</evidence>
<feature type="transmembrane region" description="Helical" evidence="1">
    <location>
        <begin position="84"/>
        <end position="104"/>
    </location>
</feature>
<name>A0ABP9UV49_9BACT</name>
<sequence>MDATTGLLLVFCPAWVLAALKIEGVSPESLVFLRWIGVFVGSVGLSYGWALRGAGETVWKFTALVRTLVAAFVTVSIVDGSLVPAWAGVAATDAVVAVVQMVGLRKRWWR</sequence>
<dbReference type="EMBL" id="BAABRI010000022">
    <property type="protein sequence ID" value="GAA5484261.1"/>
    <property type="molecule type" value="Genomic_DNA"/>
</dbReference>
<feature type="transmembrane region" description="Helical" evidence="1">
    <location>
        <begin position="31"/>
        <end position="51"/>
    </location>
</feature>
<dbReference type="RefSeq" id="WP_353568358.1">
    <property type="nucleotide sequence ID" value="NZ_BAABRI010000022.1"/>
</dbReference>
<protein>
    <submittedName>
        <fullName evidence="2">Uncharacterized protein</fullName>
    </submittedName>
</protein>
<organism evidence="2 3">
    <name type="scientific">Haloferula sargassicola</name>
    <dbReference type="NCBI Taxonomy" id="490096"/>
    <lineage>
        <taxon>Bacteria</taxon>
        <taxon>Pseudomonadati</taxon>
        <taxon>Verrucomicrobiota</taxon>
        <taxon>Verrucomicrobiia</taxon>
        <taxon>Verrucomicrobiales</taxon>
        <taxon>Verrucomicrobiaceae</taxon>
        <taxon>Haloferula</taxon>
    </lineage>
</organism>
<keyword evidence="1" id="KW-1133">Transmembrane helix</keyword>
<proteinExistence type="predicted"/>